<gene>
    <name evidence="2" type="ORF">SM436_37220</name>
</gene>
<accession>A0ABV4R8Y4</accession>
<name>A0ABV4R8Y4_9ACTN</name>
<protein>
    <submittedName>
        <fullName evidence="2">Uncharacterized protein</fullName>
    </submittedName>
</protein>
<dbReference type="RefSeq" id="WP_371946388.1">
    <property type="nucleotide sequence ID" value="NZ_JAXCEH010000050.1"/>
</dbReference>
<sequence>MDTFATKENNEKVADRPDFICSCRGKHLVLASPTVLIPPMLHTIEIGWAEAALQQKHARGPRTGLGDPRALGTLGGQLTSSSARRTPR</sequence>
<evidence type="ECO:0000313" key="2">
    <source>
        <dbReference type="EMBL" id="MFA1559364.1"/>
    </source>
</evidence>
<comment type="caution">
    <text evidence="2">The sequence shown here is derived from an EMBL/GenBank/DDBJ whole genome shotgun (WGS) entry which is preliminary data.</text>
</comment>
<reference evidence="2 3" key="1">
    <citation type="submission" date="2023-11" db="EMBL/GenBank/DDBJ databases">
        <title>Actinomadura monticuli sp. nov., isolated from volcanic ash.</title>
        <authorList>
            <person name="Lee S.D."/>
            <person name="Yang H."/>
            <person name="Kim I.S."/>
        </authorList>
    </citation>
    <scope>NUCLEOTIDE SEQUENCE [LARGE SCALE GENOMIC DNA]</scope>
    <source>
        <strain evidence="2 3">DSM 45346</strain>
    </source>
</reference>
<evidence type="ECO:0000313" key="3">
    <source>
        <dbReference type="Proteomes" id="UP001569904"/>
    </source>
</evidence>
<feature type="region of interest" description="Disordered" evidence="1">
    <location>
        <begin position="57"/>
        <end position="88"/>
    </location>
</feature>
<keyword evidence="3" id="KW-1185">Reference proteome</keyword>
<feature type="compositionally biased region" description="Polar residues" evidence="1">
    <location>
        <begin position="76"/>
        <end position="88"/>
    </location>
</feature>
<dbReference type="Proteomes" id="UP001569904">
    <property type="component" value="Unassembled WGS sequence"/>
</dbReference>
<evidence type="ECO:0000256" key="1">
    <source>
        <dbReference type="SAM" id="MobiDB-lite"/>
    </source>
</evidence>
<dbReference type="EMBL" id="JAXCEH010000050">
    <property type="protein sequence ID" value="MFA1559364.1"/>
    <property type="molecule type" value="Genomic_DNA"/>
</dbReference>
<organism evidence="2 3">
    <name type="scientific">Actinomadura chokoriensis</name>
    <dbReference type="NCBI Taxonomy" id="454156"/>
    <lineage>
        <taxon>Bacteria</taxon>
        <taxon>Bacillati</taxon>
        <taxon>Actinomycetota</taxon>
        <taxon>Actinomycetes</taxon>
        <taxon>Streptosporangiales</taxon>
        <taxon>Thermomonosporaceae</taxon>
        <taxon>Actinomadura</taxon>
    </lineage>
</organism>
<proteinExistence type="predicted"/>